<comment type="caution">
    <text evidence="10">The sequence shown here is derived from an EMBL/GenBank/DDBJ whole genome shotgun (WGS) entry which is preliminary data.</text>
</comment>
<dbReference type="InterPro" id="IPR017937">
    <property type="entry name" value="Thioredoxin_CS"/>
</dbReference>
<evidence type="ECO:0000256" key="2">
    <source>
        <dbReference type="ARBA" id="ARBA00020570"/>
    </source>
</evidence>
<accession>A0ABY1KDV1</accession>
<evidence type="ECO:0000256" key="5">
    <source>
        <dbReference type="ARBA" id="ARBA00023157"/>
    </source>
</evidence>
<evidence type="ECO:0000256" key="6">
    <source>
        <dbReference type="ARBA" id="ARBA00023284"/>
    </source>
</evidence>
<evidence type="ECO:0000256" key="8">
    <source>
        <dbReference type="PIRNR" id="PIRNR000077"/>
    </source>
</evidence>
<dbReference type="InterPro" id="IPR005746">
    <property type="entry name" value="Thioredoxin"/>
</dbReference>
<evidence type="ECO:0000313" key="11">
    <source>
        <dbReference type="Proteomes" id="UP000186666"/>
    </source>
</evidence>
<dbReference type="InterPro" id="IPR013766">
    <property type="entry name" value="Thioredoxin_domain"/>
</dbReference>
<dbReference type="PROSITE" id="PS51352">
    <property type="entry name" value="THIOREDOXIN_2"/>
    <property type="match status" value="1"/>
</dbReference>
<dbReference type="PANTHER" id="PTHR45663">
    <property type="entry name" value="GEO12009P1"/>
    <property type="match status" value="1"/>
</dbReference>
<keyword evidence="3" id="KW-0813">Transport</keyword>
<evidence type="ECO:0000313" key="10">
    <source>
        <dbReference type="EMBL" id="SIR67954.1"/>
    </source>
</evidence>
<evidence type="ECO:0000256" key="4">
    <source>
        <dbReference type="ARBA" id="ARBA00022982"/>
    </source>
</evidence>
<dbReference type="CDD" id="cd02947">
    <property type="entry name" value="TRX_family"/>
    <property type="match status" value="1"/>
</dbReference>
<comment type="similarity">
    <text evidence="1 8">Belongs to the thioredoxin family.</text>
</comment>
<sequence>MICHTTDTTFKTDLQSEGFTIVNFWAPWCGPCRMFGPILEEYDSEKQDDVRILKANVDECAETGSQFGIMTIPTTILFKNGKAIDKEIGVLSKEGLKQFISSNI</sequence>
<dbReference type="PIRSF" id="PIRSF000077">
    <property type="entry name" value="Thioredoxin"/>
    <property type="match status" value="1"/>
</dbReference>
<dbReference type="InterPro" id="IPR036249">
    <property type="entry name" value="Thioredoxin-like_sf"/>
</dbReference>
<dbReference type="PANTHER" id="PTHR45663:SF11">
    <property type="entry name" value="GEO12009P1"/>
    <property type="match status" value="1"/>
</dbReference>
<evidence type="ECO:0000256" key="7">
    <source>
        <dbReference type="NCBIfam" id="TIGR01068"/>
    </source>
</evidence>
<protein>
    <recommendedName>
        <fullName evidence="2 7">Thioredoxin</fullName>
    </recommendedName>
</protein>
<keyword evidence="5" id="KW-1015">Disulfide bond</keyword>
<dbReference type="NCBIfam" id="TIGR01068">
    <property type="entry name" value="thioredoxin"/>
    <property type="match status" value="1"/>
</dbReference>
<organism evidence="10 11">
    <name type="scientific">Paenibacillus macquariensis</name>
    <dbReference type="NCBI Taxonomy" id="948756"/>
    <lineage>
        <taxon>Bacteria</taxon>
        <taxon>Bacillati</taxon>
        <taxon>Bacillota</taxon>
        <taxon>Bacilli</taxon>
        <taxon>Bacillales</taxon>
        <taxon>Paenibacillaceae</taxon>
        <taxon>Paenibacillus</taxon>
    </lineage>
</organism>
<gene>
    <name evidence="10" type="ORF">SAMN05421578_1325</name>
</gene>
<dbReference type="Pfam" id="PF00085">
    <property type="entry name" value="Thioredoxin"/>
    <property type="match status" value="1"/>
</dbReference>
<dbReference type="Gene3D" id="3.40.30.10">
    <property type="entry name" value="Glutaredoxin"/>
    <property type="match status" value="1"/>
</dbReference>
<dbReference type="PRINTS" id="PR00421">
    <property type="entry name" value="THIOREDOXIN"/>
</dbReference>
<dbReference type="EMBL" id="FTNK01000032">
    <property type="protein sequence ID" value="SIR67954.1"/>
    <property type="molecule type" value="Genomic_DNA"/>
</dbReference>
<dbReference type="SUPFAM" id="SSF52833">
    <property type="entry name" value="Thioredoxin-like"/>
    <property type="match status" value="1"/>
</dbReference>
<evidence type="ECO:0000256" key="3">
    <source>
        <dbReference type="ARBA" id="ARBA00022448"/>
    </source>
</evidence>
<feature type="domain" description="Thioredoxin" evidence="9">
    <location>
        <begin position="1"/>
        <end position="104"/>
    </location>
</feature>
<dbReference type="Proteomes" id="UP000186666">
    <property type="component" value="Unassembled WGS sequence"/>
</dbReference>
<dbReference type="RefSeq" id="WP_068586183.1">
    <property type="nucleotide sequence ID" value="NZ_FTNK01000032.1"/>
</dbReference>
<proteinExistence type="inferred from homology"/>
<evidence type="ECO:0000256" key="1">
    <source>
        <dbReference type="ARBA" id="ARBA00008987"/>
    </source>
</evidence>
<keyword evidence="6" id="KW-0676">Redox-active center</keyword>
<keyword evidence="11" id="KW-1185">Reference proteome</keyword>
<evidence type="ECO:0000259" key="9">
    <source>
        <dbReference type="PROSITE" id="PS51352"/>
    </source>
</evidence>
<dbReference type="PROSITE" id="PS00194">
    <property type="entry name" value="THIOREDOXIN_1"/>
    <property type="match status" value="1"/>
</dbReference>
<reference evidence="10 11" key="1">
    <citation type="submission" date="2017-01" db="EMBL/GenBank/DDBJ databases">
        <authorList>
            <person name="Varghese N."/>
            <person name="Submissions S."/>
        </authorList>
    </citation>
    <scope>NUCLEOTIDE SEQUENCE [LARGE SCALE GENOMIC DNA]</scope>
    <source>
        <strain evidence="10 11">ATCC 23464</strain>
    </source>
</reference>
<keyword evidence="4" id="KW-0249">Electron transport</keyword>
<name>A0ABY1KDV1_9BACL</name>